<accession>A0A0F9EWI7</accession>
<dbReference type="SUPFAM" id="SSF102705">
    <property type="entry name" value="NIF3 (NGG1p interacting factor 3)-like"/>
    <property type="match status" value="1"/>
</dbReference>
<dbReference type="InterPro" id="IPR036069">
    <property type="entry name" value="DUF34/NIF3_sf"/>
</dbReference>
<feature type="coiled-coil region" evidence="1">
    <location>
        <begin position="22"/>
        <end position="49"/>
    </location>
</feature>
<name>A0A0F9EWI7_9ZZZZ</name>
<sequence>MKVKELFDKAIKVGIDNDPRGKKIVIRELADKNREFKKLEKKEKEYFDQSELINPYPDTKILYATGKETVRGVIVGIDMEVGEVALTHALREKGEPVDLIIAHHPEGRAYAKLYEVMAMQADILSRFGVPINVAETLLEKRIGDVERRLLPANHARAVDAARLLDIPMINLHTPADNMVATYLQKRFDAETPRTLGDILDMLLEEPEYKQAKMEGAGPKIILGSNKRQAGRVFVDMTGGTEGAKEIFADLVKSGINTVVGMHFSEDHKKEAEKYHMNLIIAGHISSDNVGLNLLFDKVVGKSKIKFYEASGFRRFSRVK</sequence>
<comment type="caution">
    <text evidence="2">The sequence shown here is derived from an EMBL/GenBank/DDBJ whole genome shotgun (WGS) entry which is preliminary data.</text>
</comment>
<reference evidence="2" key="1">
    <citation type="journal article" date="2015" name="Nature">
        <title>Complex archaea that bridge the gap between prokaryotes and eukaryotes.</title>
        <authorList>
            <person name="Spang A."/>
            <person name="Saw J.H."/>
            <person name="Jorgensen S.L."/>
            <person name="Zaremba-Niedzwiedzka K."/>
            <person name="Martijn J."/>
            <person name="Lind A.E."/>
            <person name="van Eijk R."/>
            <person name="Schleper C."/>
            <person name="Guy L."/>
            <person name="Ettema T.J."/>
        </authorList>
    </citation>
    <scope>NUCLEOTIDE SEQUENCE</scope>
</reference>
<dbReference type="AlphaFoldDB" id="A0A0F9EWI7"/>
<evidence type="ECO:0000256" key="1">
    <source>
        <dbReference type="SAM" id="Coils"/>
    </source>
</evidence>
<dbReference type="EMBL" id="LAZR01023447">
    <property type="protein sequence ID" value="KKL78463.1"/>
    <property type="molecule type" value="Genomic_DNA"/>
</dbReference>
<evidence type="ECO:0000313" key="2">
    <source>
        <dbReference type="EMBL" id="KKL78463.1"/>
    </source>
</evidence>
<keyword evidence="1" id="KW-0175">Coiled coil</keyword>
<gene>
    <name evidence="2" type="ORF">LCGC14_2024600</name>
</gene>
<organism evidence="2">
    <name type="scientific">marine sediment metagenome</name>
    <dbReference type="NCBI Taxonomy" id="412755"/>
    <lineage>
        <taxon>unclassified sequences</taxon>
        <taxon>metagenomes</taxon>
        <taxon>ecological metagenomes</taxon>
    </lineage>
</organism>
<proteinExistence type="predicted"/>
<protein>
    <recommendedName>
        <fullName evidence="3">NGG1p interacting factor NIF3</fullName>
    </recommendedName>
</protein>
<evidence type="ECO:0008006" key="3">
    <source>
        <dbReference type="Google" id="ProtNLM"/>
    </source>
</evidence>